<reference evidence="4 5" key="1">
    <citation type="submission" date="2016-06" db="EMBL/GenBank/DDBJ databases">
        <title>Domibacillus iocasae genome sequencing.</title>
        <authorList>
            <person name="Verma A."/>
            <person name="Pal Y."/>
            <person name="Ojha A.K."/>
            <person name="Krishnamurthi S."/>
        </authorList>
    </citation>
    <scope>NUCLEOTIDE SEQUENCE [LARGE SCALE GENOMIC DNA]</scope>
    <source>
        <strain evidence="4 5">DSM 29979</strain>
    </source>
</reference>
<comment type="caution">
    <text evidence="4">The sequence shown here is derived from an EMBL/GenBank/DDBJ whole genome shotgun (WGS) entry which is preliminary data.</text>
</comment>
<proteinExistence type="predicted"/>
<accession>A0A1E7DVH8</accession>
<dbReference type="AlphaFoldDB" id="A0A1E7DVH8"/>
<evidence type="ECO:0000313" key="5">
    <source>
        <dbReference type="Proteomes" id="UP000095658"/>
    </source>
</evidence>
<dbReference type="InterPro" id="IPR036291">
    <property type="entry name" value="NAD(P)-bd_dom_sf"/>
</dbReference>
<name>A0A1E7DVH8_9BACI</name>
<dbReference type="InterPro" id="IPR055170">
    <property type="entry name" value="GFO_IDH_MocA-like_dom"/>
</dbReference>
<dbReference type="OrthoDB" id="9815825at2"/>
<dbReference type="PANTHER" id="PTHR43818:SF11">
    <property type="entry name" value="BCDNA.GH03377"/>
    <property type="match status" value="1"/>
</dbReference>
<dbReference type="Gene3D" id="3.40.50.720">
    <property type="entry name" value="NAD(P)-binding Rossmann-like Domain"/>
    <property type="match status" value="1"/>
</dbReference>
<evidence type="ECO:0000256" key="1">
    <source>
        <dbReference type="ARBA" id="ARBA00023002"/>
    </source>
</evidence>
<dbReference type="Pfam" id="PF01408">
    <property type="entry name" value="GFO_IDH_MocA"/>
    <property type="match status" value="1"/>
</dbReference>
<dbReference type="CDD" id="cd00133">
    <property type="entry name" value="PTS_IIB"/>
    <property type="match status" value="1"/>
</dbReference>
<evidence type="ECO:0000259" key="2">
    <source>
        <dbReference type="Pfam" id="PF01408"/>
    </source>
</evidence>
<dbReference type="Proteomes" id="UP000095658">
    <property type="component" value="Unassembled WGS sequence"/>
</dbReference>
<dbReference type="InterPro" id="IPR000683">
    <property type="entry name" value="Gfo/Idh/MocA-like_OxRdtase_N"/>
</dbReference>
<evidence type="ECO:0000259" key="3">
    <source>
        <dbReference type="Pfam" id="PF22725"/>
    </source>
</evidence>
<dbReference type="PANTHER" id="PTHR43818">
    <property type="entry name" value="BCDNA.GH03377"/>
    <property type="match status" value="1"/>
</dbReference>
<organism evidence="4 5">
    <name type="scientific">Domibacillus iocasae</name>
    <dbReference type="NCBI Taxonomy" id="1714016"/>
    <lineage>
        <taxon>Bacteria</taxon>
        <taxon>Bacillati</taxon>
        <taxon>Bacillota</taxon>
        <taxon>Bacilli</taxon>
        <taxon>Bacillales</taxon>
        <taxon>Bacillaceae</taxon>
        <taxon>Domibacillus</taxon>
    </lineage>
</organism>
<feature type="domain" description="Gfo/Idh/MocA-like oxidoreductase N-terminal" evidence="2">
    <location>
        <begin position="3"/>
        <end position="117"/>
    </location>
</feature>
<dbReference type="EMBL" id="MAMP01000001">
    <property type="protein sequence ID" value="OES46688.1"/>
    <property type="molecule type" value="Genomic_DNA"/>
</dbReference>
<sequence>MLLNVGLIGCGNISGIYLENSRYYESFTIIACADLDRTKAEEAGVKYSVPHVMDVDELIALPDIDIVLDLTVPHAHADIAVRAIEQKKHVYSEKPLAITIEDGKRIVEKATEYGVMAGSAPDTFLGGSIQLAGQMIEDGVIGKIVGATAFMMSRGPESWHPNPEFFYHIGGGPMYDMGPYYLTALVSLLGPVKRLTGSARITYPERTITSEPKYGEKIVVQVPTHVTGILDFEQGATATITTSFDIAAARTPFIEIYGEEGTISLPDPNHFHLPVLIKKNGEEEWEEIKPKTDLPENARGIGLADMAAAIESGKSPRANGDLAYHVLEIMHGIHHSSNHGKHYEMESTCEKPRLLEKQADFNKQK</sequence>
<dbReference type="Gene3D" id="3.30.360.10">
    <property type="entry name" value="Dihydrodipicolinate Reductase, domain 2"/>
    <property type="match status" value="1"/>
</dbReference>
<dbReference type="GO" id="GO:0000166">
    <property type="term" value="F:nucleotide binding"/>
    <property type="evidence" value="ECO:0007669"/>
    <property type="project" value="InterPro"/>
</dbReference>
<gene>
    <name evidence="4" type="ORF">BA724_01110</name>
</gene>
<evidence type="ECO:0000313" key="4">
    <source>
        <dbReference type="EMBL" id="OES46688.1"/>
    </source>
</evidence>
<keyword evidence="1" id="KW-0560">Oxidoreductase</keyword>
<dbReference type="SUPFAM" id="SSF51735">
    <property type="entry name" value="NAD(P)-binding Rossmann-fold domains"/>
    <property type="match status" value="1"/>
</dbReference>
<dbReference type="STRING" id="1714016.BA724_01110"/>
<keyword evidence="5" id="KW-1185">Reference proteome</keyword>
<protein>
    <submittedName>
        <fullName evidence="4">Oxidoreductase</fullName>
    </submittedName>
</protein>
<dbReference type="GO" id="GO:0016491">
    <property type="term" value="F:oxidoreductase activity"/>
    <property type="evidence" value="ECO:0007669"/>
    <property type="project" value="UniProtKB-KW"/>
</dbReference>
<dbReference type="InterPro" id="IPR050463">
    <property type="entry name" value="Gfo/Idh/MocA_oxidrdct_glycsds"/>
</dbReference>
<dbReference type="SUPFAM" id="SSF55347">
    <property type="entry name" value="Glyceraldehyde-3-phosphate dehydrogenase-like, C-terminal domain"/>
    <property type="match status" value="1"/>
</dbReference>
<feature type="domain" description="GFO/IDH/MocA-like oxidoreductase" evidence="3">
    <location>
        <begin position="130"/>
        <end position="263"/>
    </location>
</feature>
<dbReference type="Pfam" id="PF22725">
    <property type="entry name" value="GFO_IDH_MocA_C3"/>
    <property type="match status" value="1"/>
</dbReference>